<dbReference type="EMBL" id="OU015430">
    <property type="protein sequence ID" value="CAG4968756.1"/>
    <property type="molecule type" value="Genomic_DNA"/>
</dbReference>
<organism evidence="2 3">
    <name type="scientific">Novilysobacter luteus</name>
    <dbReference type="NCBI Taxonomy" id="2822368"/>
    <lineage>
        <taxon>Bacteria</taxon>
        <taxon>Pseudomonadati</taxon>
        <taxon>Pseudomonadota</taxon>
        <taxon>Gammaproteobacteria</taxon>
        <taxon>Lysobacterales</taxon>
        <taxon>Lysobacteraceae</taxon>
        <taxon>Novilysobacter</taxon>
    </lineage>
</organism>
<reference evidence="2 3" key="1">
    <citation type="submission" date="2021-04" db="EMBL/GenBank/DDBJ databases">
        <authorList>
            <person name="Rodrigo-Torres L."/>
            <person name="Arahal R. D."/>
            <person name="Lucena T."/>
        </authorList>
    </citation>
    <scope>NUCLEOTIDE SEQUENCE [LARGE SCALE GENOMIC DNA]</scope>
    <source>
        <strain evidence="2 3">CECT 30171</strain>
    </source>
</reference>
<keyword evidence="1" id="KW-0812">Transmembrane</keyword>
<dbReference type="Proteomes" id="UP000680116">
    <property type="component" value="Chromosome"/>
</dbReference>
<name>A0ABM8UCH6_9GAMM</name>
<keyword evidence="1" id="KW-1133">Transmembrane helix</keyword>
<keyword evidence="1" id="KW-0472">Membrane</keyword>
<feature type="transmembrane region" description="Helical" evidence="1">
    <location>
        <begin position="140"/>
        <end position="161"/>
    </location>
</feature>
<feature type="transmembrane region" description="Helical" evidence="1">
    <location>
        <begin position="109"/>
        <end position="128"/>
    </location>
</feature>
<proteinExistence type="predicted"/>
<accession>A0ABM8UCH6</accession>
<evidence type="ECO:0008006" key="4">
    <source>
        <dbReference type="Google" id="ProtNLM"/>
    </source>
</evidence>
<dbReference type="Pfam" id="PF10011">
    <property type="entry name" value="DUF2254"/>
    <property type="match status" value="1"/>
</dbReference>
<evidence type="ECO:0000256" key="1">
    <source>
        <dbReference type="SAM" id="Phobius"/>
    </source>
</evidence>
<sequence length="434" mass="47060">MGRLSRLWYRVTSTFWFAPALIVAGAVLLAFGTVEADARYVTAGALEAWPRLFGAGASASRSMLAAVAGSMITVAGTVFSITLVALSLASSQYSSRVLRNFMRDRTNQAVLGVFVGIFAYCLVVLRSIHGEADEAFVPSVAVFLGLLLGFGGIGMLVFFIHHIAESIQASRILEAVRRETCGAIERLFPDRAGADDDPDSWPDGSGWHEVRRADTTGYLQVVEFERLCDLASAHGVRLKVHVGLGDYILPGQVLLSTCPAPPEGLGDELAGACTIGRQRTLEQDVGYGIRQLVDVALKALSPSVNDTTTATMCIDSLTAILAELAHRDLRFEGCERGGTRWIDAPHPRFEDLLDQAMDQIRHFGRGNVAVLHRLLWSLESLGARTSIRARRLALSRQARRLHGVAGRELDDPDDQRSVLEAAGALLRTLDTDHG</sequence>
<feature type="transmembrane region" description="Helical" evidence="1">
    <location>
        <begin position="63"/>
        <end position="88"/>
    </location>
</feature>
<feature type="transmembrane region" description="Helical" evidence="1">
    <location>
        <begin position="7"/>
        <end position="31"/>
    </location>
</feature>
<dbReference type="InterPro" id="IPR018723">
    <property type="entry name" value="DUF2254_membrane"/>
</dbReference>
<evidence type="ECO:0000313" key="2">
    <source>
        <dbReference type="EMBL" id="CAG4968756.1"/>
    </source>
</evidence>
<dbReference type="RefSeq" id="WP_215219359.1">
    <property type="nucleotide sequence ID" value="NZ_OU015430.1"/>
</dbReference>
<gene>
    <name evidence="2" type="ORF">LYB30171_00338</name>
</gene>
<keyword evidence="3" id="KW-1185">Reference proteome</keyword>
<protein>
    <recommendedName>
        <fullName evidence="4">DUF2254 domain-containing protein</fullName>
    </recommendedName>
</protein>
<evidence type="ECO:0000313" key="3">
    <source>
        <dbReference type="Proteomes" id="UP000680116"/>
    </source>
</evidence>